<dbReference type="PANTHER" id="PTHR35046:SF9">
    <property type="entry name" value="RNA-DIRECTED DNA POLYMERASE"/>
    <property type="match status" value="1"/>
</dbReference>
<dbReference type="OMA" id="HNGANDD"/>
<comment type="caution">
    <text evidence="4">The sequence shown here is derived from an EMBL/GenBank/DDBJ whole genome shotgun (WGS) entry which is preliminary data.</text>
</comment>
<dbReference type="InterPro" id="IPR036875">
    <property type="entry name" value="Znf_CCHC_sf"/>
</dbReference>
<dbReference type="InterPro" id="IPR005162">
    <property type="entry name" value="Retrotrans_gag_dom"/>
</dbReference>
<keyword evidence="1" id="KW-0862">Zinc</keyword>
<dbReference type="PROSITE" id="PS50158">
    <property type="entry name" value="ZF_CCHC"/>
    <property type="match status" value="1"/>
</dbReference>
<evidence type="ECO:0000313" key="4">
    <source>
        <dbReference type="EMBL" id="OMO97609.1"/>
    </source>
</evidence>
<dbReference type="InterPro" id="IPR000477">
    <property type="entry name" value="RT_dom"/>
</dbReference>
<feature type="region of interest" description="Disordered" evidence="2">
    <location>
        <begin position="894"/>
        <end position="931"/>
    </location>
</feature>
<evidence type="ECO:0000256" key="2">
    <source>
        <dbReference type="SAM" id="MobiDB-lite"/>
    </source>
</evidence>
<dbReference type="Pfam" id="PF24626">
    <property type="entry name" value="SH3_Tf2-1"/>
    <property type="match status" value="1"/>
</dbReference>
<feature type="domain" description="CCHC-type" evidence="3">
    <location>
        <begin position="343"/>
        <end position="357"/>
    </location>
</feature>
<dbReference type="Gramene" id="OMO97609">
    <property type="protein sequence ID" value="OMO97609"/>
    <property type="gene ID" value="CCACVL1_04504"/>
</dbReference>
<dbReference type="InterPro" id="IPR001878">
    <property type="entry name" value="Znf_CCHC"/>
</dbReference>
<evidence type="ECO:0000256" key="1">
    <source>
        <dbReference type="PROSITE-ProRule" id="PRU00047"/>
    </source>
</evidence>
<dbReference type="EMBL" id="AWWV01007202">
    <property type="protein sequence ID" value="OMO97609.1"/>
    <property type="molecule type" value="Genomic_DNA"/>
</dbReference>
<reference evidence="4 5" key="1">
    <citation type="submission" date="2013-09" db="EMBL/GenBank/DDBJ databases">
        <title>Corchorus capsularis genome sequencing.</title>
        <authorList>
            <person name="Alam M."/>
            <person name="Haque M.S."/>
            <person name="Islam M.S."/>
            <person name="Emdad E.M."/>
            <person name="Islam M.M."/>
            <person name="Ahmed B."/>
            <person name="Halim A."/>
            <person name="Hossen Q.M.M."/>
            <person name="Hossain M.Z."/>
            <person name="Ahmed R."/>
            <person name="Khan M.M."/>
            <person name="Islam R."/>
            <person name="Rashid M.M."/>
            <person name="Khan S.A."/>
            <person name="Rahman M.S."/>
            <person name="Alam M."/>
        </authorList>
    </citation>
    <scope>NUCLEOTIDE SEQUENCE [LARGE SCALE GENOMIC DNA]</scope>
    <source>
        <strain evidence="5">cv. CVL-1</strain>
        <tissue evidence="4">Whole seedling</tissue>
    </source>
</reference>
<dbReference type="SUPFAM" id="SSF57756">
    <property type="entry name" value="Retrovirus zinc finger-like domains"/>
    <property type="match status" value="1"/>
</dbReference>
<evidence type="ECO:0000313" key="5">
    <source>
        <dbReference type="Proteomes" id="UP000188268"/>
    </source>
</evidence>
<dbReference type="CDD" id="cd01647">
    <property type="entry name" value="RT_LTR"/>
    <property type="match status" value="1"/>
</dbReference>
<feature type="region of interest" description="Disordered" evidence="2">
    <location>
        <begin position="374"/>
        <end position="398"/>
    </location>
</feature>
<name>A0A1R3JRV2_COCAP</name>
<dbReference type="AlphaFoldDB" id="A0A1R3JRV2"/>
<gene>
    <name evidence="4" type="ORF">CCACVL1_04504</name>
</gene>
<dbReference type="Gene3D" id="3.30.70.270">
    <property type="match status" value="1"/>
</dbReference>
<dbReference type="InterPro" id="IPR043128">
    <property type="entry name" value="Rev_trsase/Diguanyl_cyclase"/>
</dbReference>
<dbReference type="OrthoDB" id="1432907at2759"/>
<keyword evidence="1" id="KW-0479">Metal-binding</keyword>
<feature type="compositionally biased region" description="Basic and acidic residues" evidence="2">
    <location>
        <begin position="837"/>
        <end position="862"/>
    </location>
</feature>
<keyword evidence="1" id="KW-0863">Zinc-finger</keyword>
<feature type="compositionally biased region" description="Low complexity" evidence="2">
    <location>
        <begin position="322"/>
        <end position="339"/>
    </location>
</feature>
<evidence type="ECO:0000259" key="3">
    <source>
        <dbReference type="PROSITE" id="PS50158"/>
    </source>
</evidence>
<feature type="region of interest" description="Disordered" evidence="2">
    <location>
        <begin position="831"/>
        <end position="862"/>
    </location>
</feature>
<dbReference type="InterPro" id="IPR043502">
    <property type="entry name" value="DNA/RNA_pol_sf"/>
</dbReference>
<dbReference type="Gene3D" id="4.10.60.10">
    <property type="entry name" value="Zinc finger, CCHC-type"/>
    <property type="match status" value="1"/>
</dbReference>
<dbReference type="Proteomes" id="UP000188268">
    <property type="component" value="Unassembled WGS sequence"/>
</dbReference>
<dbReference type="GO" id="GO:0003676">
    <property type="term" value="F:nucleic acid binding"/>
    <property type="evidence" value="ECO:0007669"/>
    <property type="project" value="InterPro"/>
</dbReference>
<feature type="compositionally biased region" description="Basic and acidic residues" evidence="2">
    <location>
        <begin position="306"/>
        <end position="320"/>
    </location>
</feature>
<feature type="region of interest" description="Disordered" evidence="2">
    <location>
        <begin position="289"/>
        <end position="341"/>
    </location>
</feature>
<dbReference type="SUPFAM" id="SSF56672">
    <property type="entry name" value="DNA/RNA polymerases"/>
    <property type="match status" value="1"/>
</dbReference>
<proteinExistence type="predicted"/>
<sequence length="988" mass="112798">MEGLSSEDCRHTSLEDLVIQVDLWRVSKVDLNRFATRFVSIVRCFGNDVQQVKDGQNQQAQPPQQRANAEINNERIQLPPPRQAARLDPMERLRQQELGGQAINENIQPRRGVEREEPKDDIKYKIPKFNGRGSPSDYLEWETKLDMYFDYYPHVEPKKVQIATLEFMENALNWWNQLVQSRRRNLERPIDTWLALKSFMRKRFVPSFYTNGLYQDLQSLRQGTRSVDEYYSEMMLLMSRAEVDESPQATIARFLAGLNREIHDIVEMQQHYDVEELLQHAMKAESQVKRNKKSFVSSSSSWKTPIKKDEKSSNKEKELAQKGSSPKTESKSSSSSSSKNHVKCFKCQGFGHYAKDCVNKKVMFINEHGEIDSEDEEFTLGSSGDGDDEGDAHSDSDDGTKEMSYAMFCPCKHAMYYLVYHGNMTIRSNMMVRQTSIPSCVVKPFTFIPLSPQEALKDQLKLKEDFVRMDSEFKAKEEAKHANLSMNCVGNKSDLVAKHVRSKKVNKECMLATKSEIKEALNDNSVLILLLLKYTLVSTNHLEKELPSNIVSLLSNYVDVFPEEIPSGLPPIRGIEHQIDFIPGAQIPNKPAYRTNPKETKELEKQVGELLQKGFVHESLSPCVVPVLLVPKKDGTWRMCVDCRAINNITVKYRHPIPSLDDMLDELHGACLFSKTDLKSGYHQIFMKEGDTYQQHFMGTFNRFSKMAHFIACTKTNDAINVANLIFKEIVRLHGMPRTIKTQHYMKNANKGRKEIIFEPGDWVWLHLRKERFPEKRKSKLLPRGDGPFQVLERINNNAYKLDLPSEYGNVSATFNVSDLSLFDSDADLRTNPFQGRGDDAPRDYHGLEEHNGANDDNASDKHGVVSESLEDATVDLGLKESLEEHGGVIIAHDRPSHGPIAHGQALDRPHARPSPSHAWPSPSHDPAMPMHNRPFDPLAIPSGPMTRARAKRFQDALVGFVRSHLEELKTIEDPLDRFEDHTPRNIP</sequence>
<dbReference type="SMART" id="SM00343">
    <property type="entry name" value="ZnF_C2HC"/>
    <property type="match status" value="1"/>
</dbReference>
<feature type="compositionally biased region" description="Low complexity" evidence="2">
    <location>
        <begin position="914"/>
        <end position="928"/>
    </location>
</feature>
<dbReference type="PANTHER" id="PTHR35046">
    <property type="entry name" value="ZINC KNUCKLE (CCHC-TYPE) FAMILY PROTEIN"/>
    <property type="match status" value="1"/>
</dbReference>
<organism evidence="4 5">
    <name type="scientific">Corchorus capsularis</name>
    <name type="common">Jute</name>
    <dbReference type="NCBI Taxonomy" id="210143"/>
    <lineage>
        <taxon>Eukaryota</taxon>
        <taxon>Viridiplantae</taxon>
        <taxon>Streptophyta</taxon>
        <taxon>Embryophyta</taxon>
        <taxon>Tracheophyta</taxon>
        <taxon>Spermatophyta</taxon>
        <taxon>Magnoliopsida</taxon>
        <taxon>eudicotyledons</taxon>
        <taxon>Gunneridae</taxon>
        <taxon>Pentapetalae</taxon>
        <taxon>rosids</taxon>
        <taxon>malvids</taxon>
        <taxon>Malvales</taxon>
        <taxon>Malvaceae</taxon>
        <taxon>Grewioideae</taxon>
        <taxon>Apeibeae</taxon>
        <taxon>Corchorus</taxon>
    </lineage>
</organism>
<dbReference type="InterPro" id="IPR056924">
    <property type="entry name" value="SH3_Tf2-1"/>
</dbReference>
<dbReference type="Pfam" id="PF00078">
    <property type="entry name" value="RVT_1"/>
    <property type="match status" value="1"/>
</dbReference>
<accession>A0A1R3JRV2</accession>
<dbReference type="Gene3D" id="3.10.10.10">
    <property type="entry name" value="HIV Type 1 Reverse Transcriptase, subunit A, domain 1"/>
    <property type="match status" value="1"/>
</dbReference>
<dbReference type="Pfam" id="PF03732">
    <property type="entry name" value="Retrotrans_gag"/>
    <property type="match status" value="1"/>
</dbReference>
<dbReference type="Pfam" id="PF00098">
    <property type="entry name" value="zf-CCHC"/>
    <property type="match status" value="1"/>
</dbReference>
<protein>
    <submittedName>
        <fullName evidence="4">Zinc finger, CCHC-type</fullName>
    </submittedName>
</protein>
<dbReference type="GO" id="GO:0008270">
    <property type="term" value="F:zinc ion binding"/>
    <property type="evidence" value="ECO:0007669"/>
    <property type="project" value="UniProtKB-KW"/>
</dbReference>
<keyword evidence="5" id="KW-1185">Reference proteome</keyword>